<accession>A0A8T2TK67</accession>
<protein>
    <submittedName>
        <fullName evidence="1">Uncharacterized protein</fullName>
    </submittedName>
</protein>
<dbReference type="AlphaFoldDB" id="A0A8T2TK67"/>
<dbReference type="Proteomes" id="UP000825935">
    <property type="component" value="Chromosome 13"/>
</dbReference>
<organism evidence="1 2">
    <name type="scientific">Ceratopteris richardii</name>
    <name type="common">Triangle waterfern</name>
    <dbReference type="NCBI Taxonomy" id="49495"/>
    <lineage>
        <taxon>Eukaryota</taxon>
        <taxon>Viridiplantae</taxon>
        <taxon>Streptophyta</taxon>
        <taxon>Embryophyta</taxon>
        <taxon>Tracheophyta</taxon>
        <taxon>Polypodiopsida</taxon>
        <taxon>Polypodiidae</taxon>
        <taxon>Polypodiales</taxon>
        <taxon>Pteridineae</taxon>
        <taxon>Pteridaceae</taxon>
        <taxon>Parkerioideae</taxon>
        <taxon>Ceratopteris</taxon>
    </lineage>
</organism>
<proteinExistence type="predicted"/>
<dbReference type="PANTHER" id="PTHR46880:SF5">
    <property type="entry name" value="DUF4371 DOMAIN-CONTAINING PROTEIN"/>
    <property type="match status" value="1"/>
</dbReference>
<dbReference type="PANTHER" id="PTHR46880">
    <property type="entry name" value="RAS-ASSOCIATING DOMAIN-CONTAINING PROTEIN"/>
    <property type="match status" value="1"/>
</dbReference>
<evidence type="ECO:0000313" key="2">
    <source>
        <dbReference type="Proteomes" id="UP000825935"/>
    </source>
</evidence>
<dbReference type="EMBL" id="CM035418">
    <property type="protein sequence ID" value="KAH7421774.1"/>
    <property type="molecule type" value="Genomic_DNA"/>
</dbReference>
<dbReference type="SUPFAM" id="SSF53098">
    <property type="entry name" value="Ribonuclease H-like"/>
    <property type="match status" value="1"/>
</dbReference>
<name>A0A8T2TK67_CERRI</name>
<reference evidence="1" key="1">
    <citation type="submission" date="2021-08" db="EMBL/GenBank/DDBJ databases">
        <title>WGS assembly of Ceratopteris richardii.</title>
        <authorList>
            <person name="Marchant D.B."/>
            <person name="Chen G."/>
            <person name="Jenkins J."/>
            <person name="Shu S."/>
            <person name="Leebens-Mack J."/>
            <person name="Grimwood J."/>
            <person name="Schmutz J."/>
            <person name="Soltis P."/>
            <person name="Soltis D."/>
            <person name="Chen Z.-H."/>
        </authorList>
    </citation>
    <scope>NUCLEOTIDE SEQUENCE</scope>
    <source>
        <strain evidence="1">Whitten #5841</strain>
        <tissue evidence="1">Leaf</tissue>
    </source>
</reference>
<comment type="caution">
    <text evidence="1">The sequence shown here is derived from an EMBL/GenBank/DDBJ whole genome shotgun (WGS) entry which is preliminary data.</text>
</comment>
<sequence>MPASEDIYMNAVSAREMLLAIKLHVKMQLIFDIRTTNKSPTKCAFAELLAAISAFINENMLDIHKLIAIATDGASIMIGHKRGVLSPFQESMPHIMGVHCIAHRLALAANDGFATCPYIFAFVDKVANKLYSWLGKSSEQHLKIHSLRWLSRGQVMERLLNIMPAILHQWEHGEKKWYKSITIFVVQFMIHFLANVLNELNKLNMEFQRHDMDATIINGLTRRFEDLLVFNAFKIFSPFSYPIDAYDREKMSQEWLNRIINRLNIDTHMIDIRKSMNEREDFSMCDAWVACNESSSWWDLYPEMMKIWQLCLFVLASTSACELGFSHQNFIKSVSRSSLGLETLDALIMFLYIDGRGSSSIDWKDVFEACVSAKKRRAMPLE</sequence>
<keyword evidence="2" id="KW-1185">Reference proteome</keyword>
<dbReference type="OrthoDB" id="6621980at2759"/>
<dbReference type="InterPro" id="IPR012337">
    <property type="entry name" value="RNaseH-like_sf"/>
</dbReference>
<evidence type="ECO:0000313" key="1">
    <source>
        <dbReference type="EMBL" id="KAH7421774.1"/>
    </source>
</evidence>
<gene>
    <name evidence="1" type="ORF">KP509_13G074700</name>
</gene>